<organism evidence="1 2">
    <name type="scientific">Ilyodon furcidens</name>
    <name type="common">goldbreast splitfin</name>
    <dbReference type="NCBI Taxonomy" id="33524"/>
    <lineage>
        <taxon>Eukaryota</taxon>
        <taxon>Metazoa</taxon>
        <taxon>Chordata</taxon>
        <taxon>Craniata</taxon>
        <taxon>Vertebrata</taxon>
        <taxon>Euteleostomi</taxon>
        <taxon>Actinopterygii</taxon>
        <taxon>Neopterygii</taxon>
        <taxon>Teleostei</taxon>
        <taxon>Neoteleostei</taxon>
        <taxon>Acanthomorphata</taxon>
        <taxon>Ovalentaria</taxon>
        <taxon>Atherinomorphae</taxon>
        <taxon>Cyprinodontiformes</taxon>
        <taxon>Goodeidae</taxon>
        <taxon>Ilyodon</taxon>
    </lineage>
</organism>
<protein>
    <submittedName>
        <fullName evidence="1">Uncharacterized protein</fullName>
    </submittedName>
</protein>
<comment type="caution">
    <text evidence="1">The sequence shown here is derived from an EMBL/GenBank/DDBJ whole genome shotgun (WGS) entry which is preliminary data.</text>
</comment>
<dbReference type="EMBL" id="JAHRIQ010083570">
    <property type="protein sequence ID" value="MEQ2248767.1"/>
    <property type="molecule type" value="Genomic_DNA"/>
</dbReference>
<reference evidence="1 2" key="1">
    <citation type="submission" date="2021-06" db="EMBL/GenBank/DDBJ databases">
        <authorList>
            <person name="Palmer J.M."/>
        </authorList>
    </citation>
    <scope>NUCLEOTIDE SEQUENCE [LARGE SCALE GENOMIC DNA]</scope>
    <source>
        <strain evidence="2">if_2019</strain>
        <tissue evidence="1">Muscle</tissue>
    </source>
</reference>
<keyword evidence="2" id="KW-1185">Reference proteome</keyword>
<accession>A0ABV0UY47</accession>
<sequence length="173" mass="19694">MEAKVLSVQKLHDETRCFLLLVNLTAEGGAVFMGAWRAWTGCCSHMEKARPNLLFYREICDVQSCTTGSNVTTSCQRGVCVMEMLPWCEGSKSNNQIVSIQVTAIHSATITMIFPPRNLSWCHRDDQPSRPHHESFMYVQNHQGKRIMHNEENYVLLRNSPGLCKDHPPLTLF</sequence>
<proteinExistence type="predicted"/>
<name>A0ABV0UY47_9TELE</name>
<gene>
    <name evidence="1" type="ORF">ILYODFUR_022429</name>
</gene>
<evidence type="ECO:0000313" key="1">
    <source>
        <dbReference type="EMBL" id="MEQ2248767.1"/>
    </source>
</evidence>
<evidence type="ECO:0000313" key="2">
    <source>
        <dbReference type="Proteomes" id="UP001482620"/>
    </source>
</evidence>
<dbReference type="Proteomes" id="UP001482620">
    <property type="component" value="Unassembled WGS sequence"/>
</dbReference>